<feature type="transmembrane region" description="Helical" evidence="1">
    <location>
        <begin position="12"/>
        <end position="28"/>
    </location>
</feature>
<dbReference type="AlphaFoldDB" id="A0A0B0NVB2"/>
<gene>
    <name evidence="2" type="ORF">F383_00514</name>
</gene>
<name>A0A0B0NVB2_GOSAR</name>
<reference evidence="3" key="1">
    <citation type="submission" date="2014-09" db="EMBL/GenBank/DDBJ databases">
        <authorList>
            <person name="Mudge J."/>
            <person name="Ramaraj T."/>
            <person name="Lindquist I.E."/>
            <person name="Bharti A.K."/>
            <person name="Sundararajan A."/>
            <person name="Cameron C.T."/>
            <person name="Woodward J.E."/>
            <person name="May G.D."/>
            <person name="Brubaker C."/>
            <person name="Broadhvest J."/>
            <person name="Wilkins T.A."/>
        </authorList>
    </citation>
    <scope>NUCLEOTIDE SEQUENCE</scope>
    <source>
        <strain evidence="3">cv. AKA8401</strain>
    </source>
</reference>
<organism evidence="2 3">
    <name type="scientific">Gossypium arboreum</name>
    <name type="common">Tree cotton</name>
    <name type="synonym">Gossypium nanking</name>
    <dbReference type="NCBI Taxonomy" id="29729"/>
    <lineage>
        <taxon>Eukaryota</taxon>
        <taxon>Viridiplantae</taxon>
        <taxon>Streptophyta</taxon>
        <taxon>Embryophyta</taxon>
        <taxon>Tracheophyta</taxon>
        <taxon>Spermatophyta</taxon>
        <taxon>Magnoliopsida</taxon>
        <taxon>eudicotyledons</taxon>
        <taxon>Gunneridae</taxon>
        <taxon>Pentapetalae</taxon>
        <taxon>rosids</taxon>
        <taxon>malvids</taxon>
        <taxon>Malvales</taxon>
        <taxon>Malvaceae</taxon>
        <taxon>Malvoideae</taxon>
        <taxon>Gossypium</taxon>
    </lineage>
</organism>
<dbReference type="Proteomes" id="UP000032142">
    <property type="component" value="Unassembled WGS sequence"/>
</dbReference>
<keyword evidence="1" id="KW-0812">Transmembrane</keyword>
<keyword evidence="3" id="KW-1185">Reference proteome</keyword>
<sequence>MKDAFSWLNECLFWLIYLLELYLFRYWLEFVWNYICKGDNEAW</sequence>
<evidence type="ECO:0000313" key="3">
    <source>
        <dbReference type="Proteomes" id="UP000032142"/>
    </source>
</evidence>
<evidence type="ECO:0000256" key="1">
    <source>
        <dbReference type="SAM" id="Phobius"/>
    </source>
</evidence>
<protein>
    <submittedName>
        <fullName evidence="2">Uncharacterized protein</fullName>
    </submittedName>
</protein>
<evidence type="ECO:0000313" key="2">
    <source>
        <dbReference type="EMBL" id="KHG16582.1"/>
    </source>
</evidence>
<proteinExistence type="predicted"/>
<dbReference type="EMBL" id="KN406471">
    <property type="protein sequence ID" value="KHG16582.1"/>
    <property type="molecule type" value="Genomic_DNA"/>
</dbReference>
<keyword evidence="1" id="KW-0472">Membrane</keyword>
<keyword evidence="1" id="KW-1133">Transmembrane helix</keyword>
<accession>A0A0B0NVB2</accession>